<evidence type="ECO:0000256" key="1">
    <source>
        <dbReference type="ARBA" id="ARBA00023235"/>
    </source>
</evidence>
<dbReference type="InterPro" id="IPR029045">
    <property type="entry name" value="ClpP/crotonase-like_dom_sf"/>
</dbReference>
<accession>A0A2G2Z1J3</accession>
<organism evidence="4 5">
    <name type="scientific">Capsicum annuum</name>
    <name type="common">Capsicum pepper</name>
    <dbReference type="NCBI Taxonomy" id="4072"/>
    <lineage>
        <taxon>Eukaryota</taxon>
        <taxon>Viridiplantae</taxon>
        <taxon>Streptophyta</taxon>
        <taxon>Embryophyta</taxon>
        <taxon>Tracheophyta</taxon>
        <taxon>Spermatophyta</taxon>
        <taxon>Magnoliopsida</taxon>
        <taxon>eudicotyledons</taxon>
        <taxon>Gunneridae</taxon>
        <taxon>Pentapetalae</taxon>
        <taxon>asterids</taxon>
        <taxon>lamiids</taxon>
        <taxon>Solanales</taxon>
        <taxon>Solanaceae</taxon>
        <taxon>Solanoideae</taxon>
        <taxon>Capsiceae</taxon>
        <taxon>Capsicum</taxon>
    </lineage>
</organism>
<dbReference type="GO" id="GO:0016853">
    <property type="term" value="F:isomerase activity"/>
    <property type="evidence" value="ECO:0007669"/>
    <property type="project" value="UniProtKB-KW"/>
</dbReference>
<dbReference type="Gene3D" id="3.90.226.10">
    <property type="entry name" value="2-enoyl-CoA Hydratase, Chain A, domain 1"/>
    <property type="match status" value="1"/>
</dbReference>
<gene>
    <name evidence="4" type="ORF">T459_19293</name>
</gene>
<evidence type="ECO:0000256" key="3">
    <source>
        <dbReference type="ARBA" id="ARBA00023268"/>
    </source>
</evidence>
<protein>
    <submittedName>
        <fullName evidence="4">Uncharacterized protein</fullName>
    </submittedName>
</protein>
<dbReference type="Proteomes" id="UP000222542">
    <property type="component" value="Unassembled WGS sequence"/>
</dbReference>
<evidence type="ECO:0000256" key="2">
    <source>
        <dbReference type="ARBA" id="ARBA00023239"/>
    </source>
</evidence>
<keyword evidence="5" id="KW-1185">Reference proteome</keyword>
<evidence type="ECO:0000313" key="5">
    <source>
        <dbReference type="Proteomes" id="UP000222542"/>
    </source>
</evidence>
<dbReference type="OMA" id="PAWIKEV"/>
<evidence type="ECO:0000313" key="4">
    <source>
        <dbReference type="EMBL" id="PHT75771.1"/>
    </source>
</evidence>
<dbReference type="PANTHER" id="PTHR23309:SF33">
    <property type="entry name" value="PEROXISOMAL FATTY ACID BETA-OXIDATION MULTIFUNCTIONAL PROTEIN AIM1-LIKE"/>
    <property type="match status" value="1"/>
</dbReference>
<name>A0A2G2Z1J3_CAPAN</name>
<keyword evidence="3" id="KW-0511">Multifunctional enzyme</keyword>
<dbReference type="GO" id="GO:0016829">
    <property type="term" value="F:lyase activity"/>
    <property type="evidence" value="ECO:0007669"/>
    <property type="project" value="UniProtKB-KW"/>
</dbReference>
<reference evidence="4 5" key="2">
    <citation type="journal article" date="2017" name="Genome Biol.">
        <title>New reference genome sequences of hot pepper reveal the massive evolution of plant disease-resistance genes by retroduplication.</title>
        <authorList>
            <person name="Kim S."/>
            <person name="Park J."/>
            <person name="Yeom S.I."/>
            <person name="Kim Y.M."/>
            <person name="Seo E."/>
            <person name="Kim K.T."/>
            <person name="Kim M.S."/>
            <person name="Lee J.M."/>
            <person name="Cheong K."/>
            <person name="Shin H.S."/>
            <person name="Kim S.B."/>
            <person name="Han K."/>
            <person name="Lee J."/>
            <person name="Park M."/>
            <person name="Lee H.A."/>
            <person name="Lee H.Y."/>
            <person name="Lee Y."/>
            <person name="Oh S."/>
            <person name="Lee J.H."/>
            <person name="Choi E."/>
            <person name="Choi E."/>
            <person name="Lee S.E."/>
            <person name="Jeon J."/>
            <person name="Kim H."/>
            <person name="Choi G."/>
            <person name="Song H."/>
            <person name="Lee J."/>
            <person name="Lee S.C."/>
            <person name="Kwon J.K."/>
            <person name="Lee H.Y."/>
            <person name="Koo N."/>
            <person name="Hong Y."/>
            <person name="Kim R.W."/>
            <person name="Kang W.H."/>
            <person name="Huh J.H."/>
            <person name="Kang B.C."/>
            <person name="Yang T.J."/>
            <person name="Lee Y.H."/>
            <person name="Bennetzen J.L."/>
            <person name="Choi D."/>
        </authorList>
    </citation>
    <scope>NUCLEOTIDE SEQUENCE [LARGE SCALE GENOMIC DNA]</scope>
    <source>
        <strain evidence="5">cv. CM334</strain>
    </source>
</reference>
<dbReference type="PANTHER" id="PTHR23309">
    <property type="entry name" value="3-HYDROXYACYL-COA DEHYROGENASE"/>
    <property type="match status" value="1"/>
</dbReference>
<dbReference type="STRING" id="4072.A0A2G2Z1J3"/>
<keyword evidence="1" id="KW-0413">Isomerase</keyword>
<sequence length="112" mass="12022">MEVGTDGVAVITIFNPPLNALAIPIIAGLKEMWTEATMRNDVKAIVLTCELSQFTSFSSAFSLTSFGELCIAGPRPAWIKEVGGNGGRFSGGFDINVFQKVHETGWKVVDTV</sequence>
<dbReference type="AlphaFoldDB" id="A0A2G2Z1J3"/>
<keyword evidence="2" id="KW-0456">Lyase</keyword>
<proteinExistence type="predicted"/>
<dbReference type="SUPFAM" id="SSF52096">
    <property type="entry name" value="ClpP/crotonase"/>
    <property type="match status" value="1"/>
</dbReference>
<dbReference type="Gramene" id="PHT75771">
    <property type="protein sequence ID" value="PHT75771"/>
    <property type="gene ID" value="T459_19293"/>
</dbReference>
<dbReference type="EMBL" id="AYRZ02000007">
    <property type="protein sequence ID" value="PHT75771.1"/>
    <property type="molecule type" value="Genomic_DNA"/>
</dbReference>
<comment type="caution">
    <text evidence="4">The sequence shown here is derived from an EMBL/GenBank/DDBJ whole genome shotgun (WGS) entry which is preliminary data.</text>
</comment>
<reference evidence="4 5" key="1">
    <citation type="journal article" date="2014" name="Nat. Genet.">
        <title>Genome sequence of the hot pepper provides insights into the evolution of pungency in Capsicum species.</title>
        <authorList>
            <person name="Kim S."/>
            <person name="Park M."/>
            <person name="Yeom S.I."/>
            <person name="Kim Y.M."/>
            <person name="Lee J.M."/>
            <person name="Lee H.A."/>
            <person name="Seo E."/>
            <person name="Choi J."/>
            <person name="Cheong K."/>
            <person name="Kim K.T."/>
            <person name="Jung K."/>
            <person name="Lee G.W."/>
            <person name="Oh S.K."/>
            <person name="Bae C."/>
            <person name="Kim S.B."/>
            <person name="Lee H.Y."/>
            <person name="Kim S.Y."/>
            <person name="Kim M.S."/>
            <person name="Kang B.C."/>
            <person name="Jo Y.D."/>
            <person name="Yang H.B."/>
            <person name="Jeong H.J."/>
            <person name="Kang W.H."/>
            <person name="Kwon J.K."/>
            <person name="Shin C."/>
            <person name="Lim J.Y."/>
            <person name="Park J.H."/>
            <person name="Huh J.H."/>
            <person name="Kim J.S."/>
            <person name="Kim B.D."/>
            <person name="Cohen O."/>
            <person name="Paran I."/>
            <person name="Suh M.C."/>
            <person name="Lee S.B."/>
            <person name="Kim Y.K."/>
            <person name="Shin Y."/>
            <person name="Noh S.J."/>
            <person name="Park J."/>
            <person name="Seo Y.S."/>
            <person name="Kwon S.Y."/>
            <person name="Kim H.A."/>
            <person name="Park J.M."/>
            <person name="Kim H.J."/>
            <person name="Choi S.B."/>
            <person name="Bosland P.W."/>
            <person name="Reeves G."/>
            <person name="Jo S.H."/>
            <person name="Lee B.W."/>
            <person name="Cho H.T."/>
            <person name="Choi H.S."/>
            <person name="Lee M.S."/>
            <person name="Yu Y."/>
            <person name="Do Choi Y."/>
            <person name="Park B.S."/>
            <person name="van Deynze A."/>
            <person name="Ashrafi H."/>
            <person name="Hill T."/>
            <person name="Kim W.T."/>
            <person name="Pai H.S."/>
            <person name="Ahn H.K."/>
            <person name="Yeam I."/>
            <person name="Giovannoni J.J."/>
            <person name="Rose J.K."/>
            <person name="Sorensen I."/>
            <person name="Lee S.J."/>
            <person name="Kim R.W."/>
            <person name="Choi I.Y."/>
            <person name="Choi B.S."/>
            <person name="Lim J.S."/>
            <person name="Lee Y.H."/>
            <person name="Choi D."/>
        </authorList>
    </citation>
    <scope>NUCLEOTIDE SEQUENCE [LARGE SCALE GENOMIC DNA]</scope>
    <source>
        <strain evidence="5">cv. CM334</strain>
    </source>
</reference>